<evidence type="ECO:0000256" key="1">
    <source>
        <dbReference type="SAM" id="SignalP"/>
    </source>
</evidence>
<name>A0ABQ1KJD5_9RHOB</name>
<gene>
    <name evidence="2" type="ORF">GCM10011363_12900</name>
</gene>
<organism evidence="2 3">
    <name type="scientific">Marivita lacus</name>
    <dbReference type="NCBI Taxonomy" id="1323742"/>
    <lineage>
        <taxon>Bacteria</taxon>
        <taxon>Pseudomonadati</taxon>
        <taxon>Pseudomonadota</taxon>
        <taxon>Alphaproteobacteria</taxon>
        <taxon>Rhodobacterales</taxon>
        <taxon>Roseobacteraceae</taxon>
        <taxon>Marivita</taxon>
    </lineage>
</organism>
<protein>
    <recommendedName>
        <fullName evidence="4">Argininosuccinate lyase</fullName>
    </recommendedName>
</protein>
<reference evidence="3" key="1">
    <citation type="journal article" date="2019" name="Int. J. Syst. Evol. Microbiol.">
        <title>The Global Catalogue of Microorganisms (GCM) 10K type strain sequencing project: providing services to taxonomists for standard genome sequencing and annotation.</title>
        <authorList>
            <consortium name="The Broad Institute Genomics Platform"/>
            <consortium name="The Broad Institute Genome Sequencing Center for Infectious Disease"/>
            <person name="Wu L."/>
            <person name="Ma J."/>
        </authorList>
    </citation>
    <scope>NUCLEOTIDE SEQUENCE [LARGE SCALE GENOMIC DNA]</scope>
    <source>
        <strain evidence="3">CGMCC 1.12478</strain>
    </source>
</reference>
<dbReference type="RefSeq" id="WP_188481148.1">
    <property type="nucleotide sequence ID" value="NZ_BMFC01000002.1"/>
</dbReference>
<proteinExistence type="predicted"/>
<sequence length="106" mass="11522">MKYAHVAVLSAALFALPLAAAAAGFDLVNKSGYTITEVYAGPSNESNWGDNILDGQIRNGEELEVTLDTSGYGCFWDVMYVFSDGDTFEEFDVDICMIDGDSFVIE</sequence>
<feature type="signal peptide" evidence="1">
    <location>
        <begin position="1"/>
        <end position="22"/>
    </location>
</feature>
<evidence type="ECO:0000313" key="2">
    <source>
        <dbReference type="EMBL" id="GGB97671.1"/>
    </source>
</evidence>
<comment type="caution">
    <text evidence="2">The sequence shown here is derived from an EMBL/GenBank/DDBJ whole genome shotgun (WGS) entry which is preliminary data.</text>
</comment>
<feature type="chain" id="PRO_5045280423" description="Argininosuccinate lyase" evidence="1">
    <location>
        <begin position="23"/>
        <end position="106"/>
    </location>
</feature>
<evidence type="ECO:0000313" key="3">
    <source>
        <dbReference type="Proteomes" id="UP000645462"/>
    </source>
</evidence>
<keyword evidence="1" id="KW-0732">Signal</keyword>
<keyword evidence="3" id="KW-1185">Reference proteome</keyword>
<evidence type="ECO:0008006" key="4">
    <source>
        <dbReference type="Google" id="ProtNLM"/>
    </source>
</evidence>
<accession>A0ABQ1KJD5</accession>
<dbReference type="EMBL" id="BMFC01000002">
    <property type="protein sequence ID" value="GGB97671.1"/>
    <property type="molecule type" value="Genomic_DNA"/>
</dbReference>
<dbReference type="Proteomes" id="UP000645462">
    <property type="component" value="Unassembled WGS sequence"/>
</dbReference>